<sequence length="303" mass="35648">MVTKIKGKFKKGASNNKEAGIRNKKNKKKNNNRKSDINENEESLIKKTNIMVIKKKGMNSEIKALSRDLVDLFNPYCAVFYIRKLKNLQELNKKLKELSYKYTVCFYIQNNKLLYSITSNYTKLSLTFSVQSYTTSTLIKSLYLKNVYCNFNKLKPLLILKNFNNTSNTEMSNYLIITQNILKNLYPSVNLNEDFMNKPRRVLLYCYNDNDQTIYFRQYATNLKKISFKKILKEAYNEDMSGYNDVFNYLSSKLDGKHFNTDTISQMLEIGPRVSYKIFKITDQDKGKKIYMYIKLFVHVGYA</sequence>
<gene>
    <name evidence="3" type="ORF">PFFVO_02133</name>
</gene>
<dbReference type="SMR" id="A0A024V9N3"/>
<dbReference type="Pfam" id="PF04427">
    <property type="entry name" value="Brix"/>
    <property type="match status" value="1"/>
</dbReference>
<reference evidence="3 4" key="1">
    <citation type="submission" date="2013-02" db="EMBL/GenBank/DDBJ databases">
        <title>The Genome Annotation of Plasmodium falciparum Vietnam Oak-Knoll (FVO).</title>
        <authorList>
            <consortium name="The Broad Institute Genome Sequencing Platform"/>
            <consortium name="The Broad Institute Genome Sequencing Center for Infectious Disease"/>
            <person name="Neafsey D."/>
            <person name="Hoffman S."/>
            <person name="Volkman S."/>
            <person name="Rosenthal P."/>
            <person name="Walker B."/>
            <person name="Young S.K."/>
            <person name="Zeng Q."/>
            <person name="Gargeya S."/>
            <person name="Fitzgerald M."/>
            <person name="Haas B."/>
            <person name="Abouelleil A."/>
            <person name="Allen A.W."/>
            <person name="Alvarado L."/>
            <person name="Arachchi H.M."/>
            <person name="Berlin A.M."/>
            <person name="Chapman S.B."/>
            <person name="Gainer-Dewar J."/>
            <person name="Goldberg J."/>
            <person name="Griggs A."/>
            <person name="Gujja S."/>
            <person name="Hansen M."/>
            <person name="Howarth C."/>
            <person name="Imamovic A."/>
            <person name="Ireland A."/>
            <person name="Larimer J."/>
            <person name="McCowan C."/>
            <person name="Murphy C."/>
            <person name="Pearson M."/>
            <person name="Poon T.W."/>
            <person name="Priest M."/>
            <person name="Roberts A."/>
            <person name="Saif S."/>
            <person name="Shea T."/>
            <person name="Sisk P."/>
            <person name="Sykes S."/>
            <person name="Wortman J."/>
            <person name="Nusbaum C."/>
            <person name="Birren B."/>
        </authorList>
    </citation>
    <scope>NUCLEOTIDE SEQUENCE [LARGE SCALE GENOMIC DNA]</scope>
    <source>
        <strain evidence="4">Vietnam Oak-Knoll (FVO)</strain>
    </source>
</reference>
<dbReference type="OrthoDB" id="10261452at2759"/>
<dbReference type="GO" id="GO:0019843">
    <property type="term" value="F:rRNA binding"/>
    <property type="evidence" value="ECO:0007669"/>
    <property type="project" value="InterPro"/>
</dbReference>
<evidence type="ECO:0000313" key="4">
    <source>
        <dbReference type="Proteomes" id="UP000030690"/>
    </source>
</evidence>
<feature type="region of interest" description="Disordered" evidence="1">
    <location>
        <begin position="1"/>
        <end position="39"/>
    </location>
</feature>
<dbReference type="SMART" id="SM00879">
    <property type="entry name" value="Brix"/>
    <property type="match status" value="1"/>
</dbReference>
<dbReference type="GO" id="GO:0030687">
    <property type="term" value="C:preribosome, large subunit precursor"/>
    <property type="evidence" value="ECO:0007669"/>
    <property type="project" value="TreeGrafter"/>
</dbReference>
<reference evidence="3 4" key="2">
    <citation type="submission" date="2013-02" db="EMBL/GenBank/DDBJ databases">
        <title>The Genome Sequence of Plasmodium falciparum Vietnam Oak-Knoll (FVO).</title>
        <authorList>
            <consortium name="The Broad Institute Genome Sequencing Platform"/>
            <consortium name="The Broad Institute Genome Sequencing Center for Infectious Disease"/>
            <person name="Neafsey D."/>
            <person name="Cheeseman I."/>
            <person name="Volkman S."/>
            <person name="Adams J."/>
            <person name="Walker B."/>
            <person name="Young S.K."/>
            <person name="Zeng Q."/>
            <person name="Gargeya S."/>
            <person name="Fitzgerald M."/>
            <person name="Haas B."/>
            <person name="Abouelleil A."/>
            <person name="Alvarado L."/>
            <person name="Arachchi H.M."/>
            <person name="Berlin A.M."/>
            <person name="Chapman S.B."/>
            <person name="Dewar J."/>
            <person name="Goldberg J."/>
            <person name="Griggs A."/>
            <person name="Gujja S."/>
            <person name="Hansen M."/>
            <person name="Howarth C."/>
            <person name="Imamovic A."/>
            <person name="Larimer J."/>
            <person name="McCowan C."/>
            <person name="Murphy C."/>
            <person name="Neiman D."/>
            <person name="Pearson M."/>
            <person name="Priest M."/>
            <person name="Roberts A."/>
            <person name="Saif S."/>
            <person name="Shea T."/>
            <person name="Sisk P."/>
            <person name="Sykes S."/>
            <person name="Wortman J."/>
            <person name="Nusbaum C."/>
            <person name="Birren B."/>
        </authorList>
    </citation>
    <scope>NUCLEOTIDE SEQUENCE [LARGE SCALE GENOMIC DNA]</scope>
    <source>
        <strain evidence="4">Vietnam Oak-Knoll (FVO)</strain>
    </source>
</reference>
<protein>
    <recommendedName>
        <fullName evidence="2">Brix domain-containing protein</fullName>
    </recommendedName>
</protein>
<dbReference type="PANTHER" id="PTHR12661">
    <property type="entry name" value="PETER PAN-RELATED"/>
    <property type="match status" value="1"/>
</dbReference>
<dbReference type="GO" id="GO:0006364">
    <property type="term" value="P:rRNA processing"/>
    <property type="evidence" value="ECO:0007669"/>
    <property type="project" value="InterPro"/>
</dbReference>
<proteinExistence type="predicted"/>
<organism evidence="3 4">
    <name type="scientific">Plasmodium falciparum Vietnam Oak-Knoll</name>
    <name type="common">FVO</name>
    <dbReference type="NCBI Taxonomy" id="1036723"/>
    <lineage>
        <taxon>Eukaryota</taxon>
        <taxon>Sar</taxon>
        <taxon>Alveolata</taxon>
        <taxon>Apicomplexa</taxon>
        <taxon>Aconoidasida</taxon>
        <taxon>Haemosporida</taxon>
        <taxon>Plasmodiidae</taxon>
        <taxon>Plasmodium</taxon>
        <taxon>Plasmodium (Laverania)</taxon>
    </lineage>
</organism>
<dbReference type="AlphaFoldDB" id="A0A024V9N3"/>
<accession>A0A024V9N3</accession>
<name>A0A024V9N3_PLAFA</name>
<evidence type="ECO:0000313" key="3">
    <source>
        <dbReference type="EMBL" id="ETW18925.1"/>
    </source>
</evidence>
<feature type="compositionally biased region" description="Basic residues" evidence="1">
    <location>
        <begin position="1"/>
        <end position="11"/>
    </location>
</feature>
<feature type="domain" description="Brix" evidence="2">
    <location>
        <begin position="48"/>
        <end position="287"/>
    </location>
</feature>
<evidence type="ECO:0000259" key="2">
    <source>
        <dbReference type="PROSITE" id="PS50833"/>
    </source>
</evidence>
<dbReference type="Proteomes" id="UP000030690">
    <property type="component" value="Unassembled WGS sequence"/>
</dbReference>
<dbReference type="GO" id="GO:0000027">
    <property type="term" value="P:ribosomal large subunit assembly"/>
    <property type="evidence" value="ECO:0007669"/>
    <property type="project" value="TreeGrafter"/>
</dbReference>
<dbReference type="PROSITE" id="PS50833">
    <property type="entry name" value="BRIX"/>
    <property type="match status" value="1"/>
</dbReference>
<dbReference type="InterPro" id="IPR045112">
    <property type="entry name" value="PPAN-like"/>
</dbReference>
<feature type="compositionally biased region" description="Basic residues" evidence="1">
    <location>
        <begin position="22"/>
        <end position="32"/>
    </location>
</feature>
<evidence type="ECO:0000256" key="1">
    <source>
        <dbReference type="SAM" id="MobiDB-lite"/>
    </source>
</evidence>
<dbReference type="InterPro" id="IPR007109">
    <property type="entry name" value="Brix"/>
</dbReference>
<dbReference type="PANTHER" id="PTHR12661:SF5">
    <property type="entry name" value="SUPPRESSOR OF SWI4 1 HOMOLOG"/>
    <property type="match status" value="1"/>
</dbReference>
<dbReference type="EMBL" id="KI925075">
    <property type="protein sequence ID" value="ETW18925.1"/>
    <property type="molecule type" value="Genomic_DNA"/>
</dbReference>